<proteinExistence type="predicted"/>
<dbReference type="SMART" id="SM01282">
    <property type="entry name" value="DBB"/>
    <property type="match status" value="1"/>
</dbReference>
<feature type="transmembrane region" description="Helical" evidence="7">
    <location>
        <begin position="1650"/>
        <end position="1671"/>
    </location>
</feature>
<feature type="compositionally biased region" description="Low complexity" evidence="6">
    <location>
        <begin position="949"/>
        <end position="972"/>
    </location>
</feature>
<dbReference type="OrthoDB" id="8192811at2759"/>
<feature type="compositionally biased region" description="Basic and acidic residues" evidence="6">
    <location>
        <begin position="981"/>
        <end position="997"/>
    </location>
</feature>
<feature type="transmembrane region" description="Helical" evidence="7">
    <location>
        <begin position="1444"/>
        <end position="1468"/>
    </location>
</feature>
<feature type="region of interest" description="Disordered" evidence="6">
    <location>
        <begin position="1744"/>
        <end position="1765"/>
    </location>
</feature>
<feature type="domain" description="DBB" evidence="8">
    <location>
        <begin position="412"/>
        <end position="554"/>
    </location>
</feature>
<evidence type="ECO:0000256" key="1">
    <source>
        <dbReference type="ARBA" id="ARBA00004141"/>
    </source>
</evidence>
<dbReference type="PANTHER" id="PTHR31918">
    <property type="entry name" value="TRANSMEMBRANE PROTEIN 181"/>
    <property type="match status" value="1"/>
</dbReference>
<dbReference type="Pfam" id="PF14545">
    <property type="entry name" value="DBB"/>
    <property type="match status" value="1"/>
</dbReference>
<dbReference type="GO" id="GO:0015643">
    <property type="term" value="F:toxic substance binding"/>
    <property type="evidence" value="ECO:0007669"/>
    <property type="project" value="InterPro"/>
</dbReference>
<feature type="transmembrane region" description="Helical" evidence="7">
    <location>
        <begin position="1508"/>
        <end position="1531"/>
    </location>
</feature>
<reference evidence="9 10" key="1">
    <citation type="journal article" date="2017" name="Curr. Biol.">
        <title>The Evolution of Venom by Co-option of Single-Copy Genes.</title>
        <authorList>
            <person name="Martinson E.O."/>
            <person name="Mrinalini"/>
            <person name="Kelkar Y.D."/>
            <person name="Chang C.H."/>
            <person name="Werren J.H."/>
        </authorList>
    </citation>
    <scope>NUCLEOTIDE SEQUENCE [LARGE SCALE GENOMIC DNA]</scope>
    <source>
        <strain evidence="9 10">Alberta</strain>
        <tissue evidence="9">Whole body</tissue>
    </source>
</reference>
<dbReference type="InterPro" id="IPR035897">
    <property type="entry name" value="Toll_tir_struct_dom_sf"/>
</dbReference>
<evidence type="ECO:0000313" key="10">
    <source>
        <dbReference type="Proteomes" id="UP000215335"/>
    </source>
</evidence>
<dbReference type="Pfam" id="PF21885">
    <property type="entry name" value="TMEM181_GOLD"/>
    <property type="match status" value="1"/>
</dbReference>
<evidence type="ECO:0000256" key="7">
    <source>
        <dbReference type="SAM" id="Phobius"/>
    </source>
</evidence>
<feature type="region of interest" description="Disordered" evidence="6">
    <location>
        <begin position="914"/>
        <end position="1055"/>
    </location>
</feature>
<feature type="compositionally biased region" description="Basic and acidic residues" evidence="6">
    <location>
        <begin position="29"/>
        <end position="43"/>
    </location>
</feature>
<dbReference type="PANTHER" id="PTHR31918:SF1">
    <property type="entry name" value="TRANSMEMBRANE PROTEIN 181"/>
    <property type="match status" value="1"/>
</dbReference>
<dbReference type="InterPro" id="IPR040416">
    <property type="entry name" value="TMEM181"/>
</dbReference>
<sequence>MSPRSERSLGHHQRRSLRSLFRSASASADCEKTRQFLKGEPRPSDVAPPSPYLNGRSHVHSESSRQHKGARRNFPKSTSELLNMDMIFCGLPGENGPGSLPVQPRRCEENDYYRFERDSDCGSDTATLTLDDVDNPRSYYNLTATLPSLGSPMYSSMGRPRRQAYQQQQLTEAQQKRHRRRHSIGTFLDRDKCAVGSSATMSSRKSSHNGNRSTDLVVEPDVAEIAEDCPRIAARLARHDRIGTRHAPGTFASKPAATNAATAAEIAASSRDDVVFVSIKDNEAAALWVNYLTACFEQISRQQGRPPFRVSQIQFEEPLTPAHELKIRTSRLQIVVVCPVFMERVSERQEQASQLSRQLSSERVLAMMLGVQESQLTGRAGSLVGCQTWRKFFVKDQDETFVGQFLGAAVAILGSSVASNNLKIDKTGFSVHPKKVKTPDDSVVVTVDRCGEAIEVSHVKRRNPYTLQFSIPERCLDVSMLVGVRIARNGTALGVRQVKCESRLRELDQILRAHDNPLEFMCQTFGFNPGEREQLDNWMVHAFQKNIPPHFNLLSNPPGSEENPTLLHFAARFGLEKLAWQLLECPGGDIACDMRNANDYTPADLAEQAGHVRLAHQLRGYMQMNEFSNMYSYLKVMSENTNGSANGYRTPMHQHGERLMPMAEEACSSGTSTSCSRYQEDYCRPRPLSEAYSVPPTARPVTAICRTFPDYSTPPPLPQPNPVVPASTAVGSEDSGSATPTPLAAGYASSSSTLNASNPELPLQGYMRMNPAGLRSPDSASSTPSLSSSQQLISQSPAPETPTADGKSETSSDQQSNAGKSSSLGRSSNKSSSRESPQDELLEIITDFKNNVFTISEVERLVENWRNRNDVQQSFKDKQRQLSAMRDEYERIQKRIKDEMKAPTPFDRIRKFFTKGKKDSKDPAGTSEDAASSKQNGVGGNLADRRPVSSLSLHSVSSSSSSGRMSTVSGCSGTSLGDSGTHSDTEDRRHPVAEDKASGMTSYEIPPAPKPFHGRIYQQNPHQQHHQPSRYTPQPSRAAAIASTSELDLRPVKSSHSTVDDKEYYISFPPSGLPIHSFRANGSTRDLKTPSTPIDASREFLANCDEGKSNQGNYANVSPILIPPPGMCIPFQYVNIAAQQPTTDNVLTIQPEIHAEPSKPLKIKEEIDDDDDSSENDTDNENADKVEEKIEEPESPKILNTDQETSTQVLKQVENVPDYTNVQVAASEEIARNFGGQIAVVYRKICNLKEVFMYVKVMLLPSVNMRLYSMHKREFVMVIVAFFACFGLAVFIGLAGPPITSTSEQKAHLNASDMATGPFIMNTPALSTYSQQLWVIAKLSTSNNDDERYDKSFQVSVSIDGITVERKVEHVLTPEGGHNRTRHLKCERQACEEIVVAHLGFLEYGHYIITVRFFGLESFHQRYTIRDLTFYFKHYNPAFTQIEIWFRLIFLLFTFVVTYSCFIHKALVNEHYRSNWKRGDKFKRCWFGNSLRKYPVQDWSIEQKWISVLLPLLILYNNPLFPTTFLMNSWLPGMIDAVLQTTFLCAILMFWLCVYHGLRQNERRIATFYLPKLLVVGSLWGAALTLATWLRCSELEDPTYNYVLDTSNYYGFKVFFFSVGGIYIAYLLLLVLRAYSELRSMPYFDLRLRFLTLFASIVVGVSALVTARQFGAGVLEDSFASRLSTHYRTSAQFMALYGLLNFYLYTMAYVYAPGVQQVYGQHSSITKDNPSFSMINDSDEEVIYGSDEDSRRPLTRAPRNTDDSD</sequence>
<comment type="caution">
    <text evidence="9">The sequence shown here is derived from an EMBL/GenBank/DDBJ whole genome shotgun (WGS) entry which is preliminary data.</text>
</comment>
<dbReference type="EMBL" id="NNAY01000891">
    <property type="protein sequence ID" value="OXU26040.1"/>
    <property type="molecule type" value="Genomic_DNA"/>
</dbReference>
<comment type="subcellular location">
    <subcellularLocation>
        <location evidence="1">Membrane</location>
        <topology evidence="1">Multi-pass membrane protein</topology>
    </subcellularLocation>
</comment>
<feature type="region of interest" description="Disordered" evidence="6">
    <location>
        <begin position="712"/>
        <end position="838"/>
    </location>
</feature>
<feature type="region of interest" description="Disordered" evidence="6">
    <location>
        <begin position="1"/>
        <end position="74"/>
    </location>
</feature>
<feature type="transmembrane region" description="Helical" evidence="7">
    <location>
        <begin position="1691"/>
        <end position="1712"/>
    </location>
</feature>
<feature type="compositionally biased region" description="Basic and acidic residues" evidence="6">
    <location>
        <begin position="1153"/>
        <end position="1165"/>
    </location>
</feature>
<feature type="coiled-coil region" evidence="5">
    <location>
        <begin position="868"/>
        <end position="902"/>
    </location>
</feature>
<feature type="transmembrane region" description="Helical" evidence="7">
    <location>
        <begin position="1275"/>
        <end position="1296"/>
    </location>
</feature>
<feature type="transmembrane region" description="Helical" evidence="7">
    <location>
        <begin position="1610"/>
        <end position="1629"/>
    </location>
</feature>
<dbReference type="InterPro" id="IPR054077">
    <property type="entry name" value="TMEM181_GOLD"/>
</dbReference>
<feature type="transmembrane region" description="Helical" evidence="7">
    <location>
        <begin position="1570"/>
        <end position="1590"/>
    </location>
</feature>
<feature type="compositionally biased region" description="Basic and acidic residues" evidence="6">
    <location>
        <begin position="1182"/>
        <end position="1195"/>
    </location>
</feature>
<dbReference type="PROSITE" id="PS51376">
    <property type="entry name" value="DBB"/>
    <property type="match status" value="1"/>
</dbReference>
<feature type="compositionally biased region" description="Acidic residues" evidence="6">
    <location>
        <begin position="1166"/>
        <end position="1181"/>
    </location>
</feature>
<dbReference type="SUPFAM" id="SSF48403">
    <property type="entry name" value="Ankyrin repeat"/>
    <property type="match status" value="1"/>
</dbReference>
<keyword evidence="10" id="KW-1185">Reference proteome</keyword>
<dbReference type="STRING" id="543379.A0A232F6C4"/>
<accession>A0A232F6C4</accession>
<feature type="compositionally biased region" description="Low complexity" evidence="6">
    <location>
        <begin position="816"/>
        <end position="831"/>
    </location>
</feature>
<evidence type="ECO:0000259" key="8">
    <source>
        <dbReference type="PROSITE" id="PS51376"/>
    </source>
</evidence>
<dbReference type="GO" id="GO:0016020">
    <property type="term" value="C:membrane"/>
    <property type="evidence" value="ECO:0007669"/>
    <property type="project" value="UniProtKB-SubCell"/>
</dbReference>
<dbReference type="Pfam" id="PF06664">
    <property type="entry name" value="WLS-like_TM"/>
    <property type="match status" value="1"/>
</dbReference>
<feature type="compositionally biased region" description="Low complexity" evidence="6">
    <location>
        <begin position="18"/>
        <end position="28"/>
    </location>
</feature>
<keyword evidence="4 7" id="KW-0472">Membrane</keyword>
<feature type="transmembrane region" description="Helical" evidence="7">
    <location>
        <begin position="1537"/>
        <end position="1558"/>
    </location>
</feature>
<dbReference type="InterPro" id="IPR036770">
    <property type="entry name" value="Ankyrin_rpt-contain_sf"/>
</dbReference>
<evidence type="ECO:0000256" key="2">
    <source>
        <dbReference type="ARBA" id="ARBA00022692"/>
    </source>
</evidence>
<evidence type="ECO:0000256" key="5">
    <source>
        <dbReference type="SAM" id="Coils"/>
    </source>
</evidence>
<dbReference type="Gene3D" id="3.40.50.10140">
    <property type="entry name" value="Toll/interleukin-1 receptor homology (TIR) domain"/>
    <property type="match status" value="1"/>
</dbReference>
<evidence type="ECO:0000256" key="6">
    <source>
        <dbReference type="SAM" id="MobiDB-lite"/>
    </source>
</evidence>
<gene>
    <name evidence="9" type="ORF">TSAR_006743</name>
</gene>
<feature type="compositionally biased region" description="Polar residues" evidence="6">
    <location>
        <begin position="748"/>
        <end position="758"/>
    </location>
</feature>
<keyword evidence="3 7" id="KW-1133">Transmembrane helix</keyword>
<dbReference type="InterPro" id="IPR017893">
    <property type="entry name" value="DBB_domain"/>
</dbReference>
<keyword evidence="2 7" id="KW-0812">Transmembrane</keyword>
<protein>
    <recommendedName>
        <fullName evidence="8">DBB domain-containing protein</fullName>
    </recommendedName>
</protein>
<feature type="region of interest" description="Disordered" evidence="6">
    <location>
        <begin position="1153"/>
        <end position="1204"/>
    </location>
</feature>
<evidence type="ECO:0000256" key="3">
    <source>
        <dbReference type="ARBA" id="ARBA00022989"/>
    </source>
</evidence>
<feature type="compositionally biased region" description="Pro residues" evidence="6">
    <location>
        <begin position="712"/>
        <end position="723"/>
    </location>
</feature>
<dbReference type="Proteomes" id="UP000215335">
    <property type="component" value="Unassembled WGS sequence"/>
</dbReference>
<evidence type="ECO:0000313" key="9">
    <source>
        <dbReference type="EMBL" id="OXU26040.1"/>
    </source>
</evidence>
<name>A0A232F6C4_9HYME</name>
<evidence type="ECO:0000256" key="4">
    <source>
        <dbReference type="ARBA" id="ARBA00023136"/>
    </source>
</evidence>
<dbReference type="InterPro" id="IPR047843">
    <property type="entry name" value="WLS-like_TM"/>
</dbReference>
<keyword evidence="5" id="KW-0175">Coiled coil</keyword>
<organism evidence="9 10">
    <name type="scientific">Trichomalopsis sarcophagae</name>
    <dbReference type="NCBI Taxonomy" id="543379"/>
    <lineage>
        <taxon>Eukaryota</taxon>
        <taxon>Metazoa</taxon>
        <taxon>Ecdysozoa</taxon>
        <taxon>Arthropoda</taxon>
        <taxon>Hexapoda</taxon>
        <taxon>Insecta</taxon>
        <taxon>Pterygota</taxon>
        <taxon>Neoptera</taxon>
        <taxon>Endopterygota</taxon>
        <taxon>Hymenoptera</taxon>
        <taxon>Apocrita</taxon>
        <taxon>Proctotrupomorpha</taxon>
        <taxon>Chalcidoidea</taxon>
        <taxon>Pteromalidae</taxon>
        <taxon>Pteromalinae</taxon>
        <taxon>Trichomalopsis</taxon>
    </lineage>
</organism>
<feature type="compositionally biased region" description="Low complexity" evidence="6">
    <location>
        <begin position="774"/>
        <end position="797"/>
    </location>
</feature>